<evidence type="ECO:0000256" key="2">
    <source>
        <dbReference type="ARBA" id="ARBA00022692"/>
    </source>
</evidence>
<evidence type="ECO:0000256" key="7">
    <source>
        <dbReference type="SAM" id="SignalP"/>
    </source>
</evidence>
<dbReference type="Proteomes" id="UP000314294">
    <property type="component" value="Unassembled WGS sequence"/>
</dbReference>
<dbReference type="EMBL" id="SRLO01009587">
    <property type="protein sequence ID" value="TNN26739.1"/>
    <property type="molecule type" value="Genomic_DNA"/>
</dbReference>
<keyword evidence="3" id="KW-0677">Repeat</keyword>
<evidence type="ECO:0000259" key="8">
    <source>
        <dbReference type="Pfam" id="PF08016"/>
    </source>
</evidence>
<evidence type="ECO:0000313" key="10">
    <source>
        <dbReference type="Proteomes" id="UP000314294"/>
    </source>
</evidence>
<feature type="transmembrane region" description="Helical" evidence="6">
    <location>
        <begin position="110"/>
        <end position="129"/>
    </location>
</feature>
<comment type="caution">
    <text evidence="9">The sequence shown here is derived from an EMBL/GenBank/DDBJ whole genome shotgun (WGS) entry which is preliminary data.</text>
</comment>
<reference evidence="9 10" key="1">
    <citation type="submission" date="2019-03" db="EMBL/GenBank/DDBJ databases">
        <title>First draft genome of Liparis tanakae, snailfish: a comprehensive survey of snailfish specific genes.</title>
        <authorList>
            <person name="Kim W."/>
            <person name="Song I."/>
            <person name="Jeong J.-H."/>
            <person name="Kim D."/>
            <person name="Kim S."/>
            <person name="Ryu S."/>
            <person name="Song J.Y."/>
            <person name="Lee S.K."/>
        </authorList>
    </citation>
    <scope>NUCLEOTIDE SEQUENCE [LARGE SCALE GENOMIC DNA]</scope>
    <source>
        <tissue evidence="9">Muscle</tissue>
    </source>
</reference>
<evidence type="ECO:0000256" key="3">
    <source>
        <dbReference type="ARBA" id="ARBA00022737"/>
    </source>
</evidence>
<dbReference type="InterPro" id="IPR013122">
    <property type="entry name" value="PKD1_2_channel"/>
</dbReference>
<feature type="signal peptide" evidence="7">
    <location>
        <begin position="1"/>
        <end position="31"/>
    </location>
</feature>
<dbReference type="GO" id="GO:0005261">
    <property type="term" value="F:monoatomic cation channel activity"/>
    <property type="evidence" value="ECO:0007669"/>
    <property type="project" value="TreeGrafter"/>
</dbReference>
<dbReference type="GO" id="GO:0006816">
    <property type="term" value="P:calcium ion transport"/>
    <property type="evidence" value="ECO:0007669"/>
    <property type="project" value="TreeGrafter"/>
</dbReference>
<dbReference type="PANTHER" id="PTHR46730">
    <property type="entry name" value="POLYCYSTIN-1"/>
    <property type="match status" value="1"/>
</dbReference>
<proteinExistence type="predicted"/>
<keyword evidence="5 6" id="KW-0472">Membrane</keyword>
<feature type="transmembrane region" description="Helical" evidence="6">
    <location>
        <begin position="72"/>
        <end position="90"/>
    </location>
</feature>
<sequence length="208" mass="22648">MLSGELWSAARGRPRGHWAQLLLALLSLATAVLQFCSLSRASCCVSELRSHPDGFVDFLGAALLARRCSQSAAVLLTLLVLKLLGTLRFVRRWVVFGEVLRRARRELRAAAALLLLLLLLAAHLGTALFSGSVEGFLTPRDTGASVLSVLRGRAVLRRLCGVHPVLGPVYGLLVVGGSLWLLARLCGAVLLRTYRYTAFLCFEHMKSK</sequence>
<evidence type="ECO:0000256" key="4">
    <source>
        <dbReference type="ARBA" id="ARBA00022989"/>
    </source>
</evidence>
<keyword evidence="7" id="KW-0732">Signal</keyword>
<dbReference type="AlphaFoldDB" id="A0A4Z2ED21"/>
<dbReference type="Pfam" id="PF08016">
    <property type="entry name" value="PKD_channel"/>
    <property type="match status" value="1"/>
</dbReference>
<dbReference type="PANTHER" id="PTHR46730:SF2">
    <property type="entry name" value="POLYCYSTIN-1 ISOFORM X1"/>
    <property type="match status" value="1"/>
</dbReference>
<evidence type="ECO:0000313" key="9">
    <source>
        <dbReference type="EMBL" id="TNN26739.1"/>
    </source>
</evidence>
<comment type="subcellular location">
    <subcellularLocation>
        <location evidence="1">Membrane</location>
        <topology evidence="1">Multi-pass membrane protein</topology>
    </subcellularLocation>
</comment>
<evidence type="ECO:0000256" key="1">
    <source>
        <dbReference type="ARBA" id="ARBA00004141"/>
    </source>
</evidence>
<dbReference type="OrthoDB" id="6022660at2759"/>
<keyword evidence="4 6" id="KW-1133">Transmembrane helix</keyword>
<feature type="chain" id="PRO_5021366503" description="Polycystin cation channel PKD1/PKD2 domain-containing protein" evidence="7">
    <location>
        <begin position="32"/>
        <end position="208"/>
    </location>
</feature>
<gene>
    <name evidence="9" type="ORF">EYF80_063123</name>
</gene>
<keyword evidence="10" id="KW-1185">Reference proteome</keyword>
<feature type="transmembrane region" description="Helical" evidence="6">
    <location>
        <begin position="169"/>
        <end position="191"/>
    </location>
</feature>
<evidence type="ECO:0000256" key="5">
    <source>
        <dbReference type="ARBA" id="ARBA00023136"/>
    </source>
</evidence>
<accession>A0A4Z2ED21</accession>
<name>A0A4Z2ED21_9TELE</name>
<evidence type="ECO:0000256" key="6">
    <source>
        <dbReference type="SAM" id="Phobius"/>
    </source>
</evidence>
<keyword evidence="2 6" id="KW-0812">Transmembrane</keyword>
<feature type="domain" description="Polycystin cation channel PKD1/PKD2" evidence="8">
    <location>
        <begin position="18"/>
        <end position="195"/>
    </location>
</feature>
<protein>
    <recommendedName>
        <fullName evidence="8">Polycystin cation channel PKD1/PKD2 domain-containing protein</fullName>
    </recommendedName>
</protein>
<organism evidence="9 10">
    <name type="scientific">Liparis tanakae</name>
    <name type="common">Tanaka's snailfish</name>
    <dbReference type="NCBI Taxonomy" id="230148"/>
    <lineage>
        <taxon>Eukaryota</taxon>
        <taxon>Metazoa</taxon>
        <taxon>Chordata</taxon>
        <taxon>Craniata</taxon>
        <taxon>Vertebrata</taxon>
        <taxon>Euteleostomi</taxon>
        <taxon>Actinopterygii</taxon>
        <taxon>Neopterygii</taxon>
        <taxon>Teleostei</taxon>
        <taxon>Neoteleostei</taxon>
        <taxon>Acanthomorphata</taxon>
        <taxon>Eupercaria</taxon>
        <taxon>Perciformes</taxon>
        <taxon>Cottioidei</taxon>
        <taxon>Cottales</taxon>
        <taxon>Liparidae</taxon>
        <taxon>Liparis</taxon>
    </lineage>
</organism>
<dbReference type="GO" id="GO:0005886">
    <property type="term" value="C:plasma membrane"/>
    <property type="evidence" value="ECO:0007669"/>
    <property type="project" value="TreeGrafter"/>
</dbReference>